<dbReference type="GeneID" id="54564463"/>
<dbReference type="AlphaFoldDB" id="A0A6A6D2S7"/>
<evidence type="ECO:0000313" key="3">
    <source>
        <dbReference type="EMBL" id="KAF2172728.1"/>
    </source>
</evidence>
<feature type="domain" description="F-box" evidence="2">
    <location>
        <begin position="4"/>
        <end position="60"/>
    </location>
</feature>
<evidence type="ECO:0000259" key="2">
    <source>
        <dbReference type="PROSITE" id="PS50181"/>
    </source>
</evidence>
<proteinExistence type="predicted"/>
<evidence type="ECO:0000256" key="1">
    <source>
        <dbReference type="SAM" id="MobiDB-lite"/>
    </source>
</evidence>
<dbReference type="RefSeq" id="XP_033673617.1">
    <property type="nucleotide sequence ID" value="XM_033811191.1"/>
</dbReference>
<dbReference type="InterPro" id="IPR036047">
    <property type="entry name" value="F-box-like_dom_sf"/>
</dbReference>
<feature type="region of interest" description="Disordered" evidence="1">
    <location>
        <begin position="92"/>
        <end position="125"/>
    </location>
</feature>
<name>A0A6A6D2S7_ZASCE</name>
<feature type="compositionally biased region" description="Acidic residues" evidence="1">
    <location>
        <begin position="106"/>
        <end position="116"/>
    </location>
</feature>
<dbReference type="EMBL" id="ML993580">
    <property type="protein sequence ID" value="KAF2172728.1"/>
    <property type="molecule type" value="Genomic_DNA"/>
</dbReference>
<dbReference type="PROSITE" id="PS50181">
    <property type="entry name" value="FBOX"/>
    <property type="match status" value="1"/>
</dbReference>
<accession>A0A6A6D2S7</accession>
<reference evidence="3" key="1">
    <citation type="journal article" date="2020" name="Stud. Mycol.">
        <title>101 Dothideomycetes genomes: a test case for predicting lifestyles and emergence of pathogens.</title>
        <authorList>
            <person name="Haridas S."/>
            <person name="Albert R."/>
            <person name="Binder M."/>
            <person name="Bloem J."/>
            <person name="Labutti K."/>
            <person name="Salamov A."/>
            <person name="Andreopoulos B."/>
            <person name="Baker S."/>
            <person name="Barry K."/>
            <person name="Bills G."/>
            <person name="Bluhm B."/>
            <person name="Cannon C."/>
            <person name="Castanera R."/>
            <person name="Culley D."/>
            <person name="Daum C."/>
            <person name="Ezra D."/>
            <person name="Gonzalez J."/>
            <person name="Henrissat B."/>
            <person name="Kuo A."/>
            <person name="Liang C."/>
            <person name="Lipzen A."/>
            <person name="Lutzoni F."/>
            <person name="Magnuson J."/>
            <person name="Mondo S."/>
            <person name="Nolan M."/>
            <person name="Ohm R."/>
            <person name="Pangilinan J."/>
            <person name="Park H.-J."/>
            <person name="Ramirez L."/>
            <person name="Alfaro M."/>
            <person name="Sun H."/>
            <person name="Tritt A."/>
            <person name="Yoshinaga Y."/>
            <person name="Zwiers L.-H."/>
            <person name="Turgeon B."/>
            <person name="Goodwin S."/>
            <person name="Spatafora J."/>
            <person name="Crous P."/>
            <person name="Grigoriev I."/>
        </authorList>
    </citation>
    <scope>NUCLEOTIDE SEQUENCE</scope>
    <source>
        <strain evidence="3">ATCC 36951</strain>
    </source>
</reference>
<sequence length="444" mass="49681">MDAPPTLATLPAELQKEIAEALHYEDVIAFRQVSRDMRAASEDAFLTLHFGERHYVFSRYGLTRLAEYTSHPHLTKKLWNIRIIVVDPAACATSSETHTTQRPESIDSDSDEEVDRDEPASRGSEIKRLESAWQPEMTDLTNDDLDIHLLALTMHNLRAASQEVAFCVTGSIGDDVAPGMAIRSDEMLDVLNLEGSHQFVRRGSSGSDCSRIMNSLFKAAARTGFSFSHLELCEDPDRGTFTSEALDGLCSLDMERLCHSWESLSSLMIGFAHGQERWFVDRDNGLGALIASATNITSLFLYNDGMYDEHWEGSAAFDDSNPLSWLGKAFANHRLHHLRLGGFYGRADQFAKVLRGHHQTLKEVELLGVQIQGHECWSSVLQVVLTDLDLNDLNICGLMKMPDMYEEVIFPDGKDRLSVDKPEAIKELISQMLAQGVQYKDIDA</sequence>
<evidence type="ECO:0000313" key="4">
    <source>
        <dbReference type="Proteomes" id="UP000799537"/>
    </source>
</evidence>
<dbReference type="InterPro" id="IPR001810">
    <property type="entry name" value="F-box_dom"/>
</dbReference>
<dbReference type="Proteomes" id="UP000799537">
    <property type="component" value="Unassembled WGS sequence"/>
</dbReference>
<protein>
    <recommendedName>
        <fullName evidence="2">F-box domain-containing protein</fullName>
    </recommendedName>
</protein>
<organism evidence="3 4">
    <name type="scientific">Zasmidium cellare ATCC 36951</name>
    <dbReference type="NCBI Taxonomy" id="1080233"/>
    <lineage>
        <taxon>Eukaryota</taxon>
        <taxon>Fungi</taxon>
        <taxon>Dikarya</taxon>
        <taxon>Ascomycota</taxon>
        <taxon>Pezizomycotina</taxon>
        <taxon>Dothideomycetes</taxon>
        <taxon>Dothideomycetidae</taxon>
        <taxon>Mycosphaerellales</taxon>
        <taxon>Mycosphaerellaceae</taxon>
        <taxon>Zasmidium</taxon>
    </lineage>
</organism>
<dbReference type="SUPFAM" id="SSF81383">
    <property type="entry name" value="F-box domain"/>
    <property type="match status" value="1"/>
</dbReference>
<gene>
    <name evidence="3" type="ORF">M409DRAFT_49265</name>
</gene>
<keyword evidence="4" id="KW-1185">Reference proteome</keyword>